<feature type="compositionally biased region" description="Polar residues" evidence="1">
    <location>
        <begin position="65"/>
        <end position="74"/>
    </location>
</feature>
<feature type="region of interest" description="Disordered" evidence="1">
    <location>
        <begin position="65"/>
        <end position="96"/>
    </location>
</feature>
<proteinExistence type="predicted"/>
<evidence type="ECO:0000313" key="2">
    <source>
        <dbReference type="EMBL" id="SIN80427.1"/>
    </source>
</evidence>
<dbReference type="Proteomes" id="UP000184693">
    <property type="component" value="Unassembled WGS sequence"/>
</dbReference>
<reference evidence="2 3" key="1">
    <citation type="submission" date="2016-11" db="EMBL/GenBank/DDBJ databases">
        <authorList>
            <person name="Jaros S."/>
            <person name="Januszkiewicz K."/>
            <person name="Wedrychowicz H."/>
        </authorList>
    </citation>
    <scope>NUCLEOTIDE SEQUENCE [LARGE SCALE GENOMIC DNA]</scope>
    <source>
        <strain evidence="2 3">GAS86</strain>
    </source>
</reference>
<evidence type="ECO:0000313" key="3">
    <source>
        <dbReference type="Proteomes" id="UP000184693"/>
    </source>
</evidence>
<dbReference type="AlphaFoldDB" id="A0A1N6EBY1"/>
<protein>
    <submittedName>
        <fullName evidence="2">Uncharacterized protein</fullName>
    </submittedName>
</protein>
<accession>A0A1N6EBY1</accession>
<sequence length="96" mass="10647">MSFRTMGSVEEQPSVDLMFWRFFEVDGDTCHFVGADSSGFAGRVSSVVVEFDLLTMRGVTQSGQVYELQSNPGDSEQADYVWDSGAQDMESARSRT</sequence>
<name>A0A1N6EBY1_9BURK</name>
<dbReference type="RefSeq" id="WP_083611331.1">
    <property type="nucleotide sequence ID" value="NZ_FSRM01000001.1"/>
</dbReference>
<dbReference type="OrthoDB" id="8902190at2"/>
<evidence type="ECO:0000256" key="1">
    <source>
        <dbReference type="SAM" id="MobiDB-lite"/>
    </source>
</evidence>
<gene>
    <name evidence="2" type="ORF">SAMN05444168_0418</name>
</gene>
<dbReference type="EMBL" id="FSRM01000001">
    <property type="protein sequence ID" value="SIN80427.1"/>
    <property type="molecule type" value="Genomic_DNA"/>
</dbReference>
<organism evidence="2 3">
    <name type="scientific">Paraburkholderia phenazinium</name>
    <dbReference type="NCBI Taxonomy" id="60549"/>
    <lineage>
        <taxon>Bacteria</taxon>
        <taxon>Pseudomonadati</taxon>
        <taxon>Pseudomonadota</taxon>
        <taxon>Betaproteobacteria</taxon>
        <taxon>Burkholderiales</taxon>
        <taxon>Burkholderiaceae</taxon>
        <taxon>Paraburkholderia</taxon>
    </lineage>
</organism>